<evidence type="ECO:0000256" key="1">
    <source>
        <dbReference type="ARBA" id="ARBA00004479"/>
    </source>
</evidence>
<keyword evidence="8" id="KW-0325">Glycoprotein</keyword>
<evidence type="ECO:0000256" key="7">
    <source>
        <dbReference type="ARBA" id="ARBA00023157"/>
    </source>
</evidence>
<feature type="domain" description="Fibronectin type-III" evidence="13">
    <location>
        <begin position="355"/>
        <end position="453"/>
    </location>
</feature>
<dbReference type="GeneTree" id="ENSGT00390000013892"/>
<dbReference type="Proteomes" id="UP000001646">
    <property type="component" value="Unplaced"/>
</dbReference>
<dbReference type="InterPro" id="IPR036116">
    <property type="entry name" value="FN3_sf"/>
</dbReference>
<dbReference type="CDD" id="cd00063">
    <property type="entry name" value="FN3"/>
    <property type="match status" value="1"/>
</dbReference>
<keyword evidence="9" id="KW-0768">Sushi</keyword>
<dbReference type="eggNOG" id="KOG4228">
    <property type="taxonomic scope" value="Eukaryota"/>
</dbReference>
<evidence type="ECO:0000256" key="3">
    <source>
        <dbReference type="ARBA" id="ARBA00022729"/>
    </source>
</evidence>
<dbReference type="InterPro" id="IPR000436">
    <property type="entry name" value="Sushi_SCR_CCP_dom"/>
</dbReference>
<feature type="signal peptide" evidence="12">
    <location>
        <begin position="1"/>
        <end position="26"/>
    </location>
</feature>
<dbReference type="Pfam" id="PF23144">
    <property type="entry name" value="Fn3_PTPRU"/>
    <property type="match status" value="1"/>
</dbReference>
<reference evidence="15" key="1">
    <citation type="submission" date="2009-12" db="EMBL/GenBank/DDBJ databases">
        <title>The Genome Sequence of Anolis carolinensis (Green Anole Lizard).</title>
        <authorList>
            <consortium name="The Genome Sequencing Platform"/>
            <person name="Di Palma F."/>
            <person name="Alfoldi J."/>
            <person name="Heiman D."/>
            <person name="Young S."/>
            <person name="Grabherr M."/>
            <person name="Johnson J."/>
            <person name="Lander E.S."/>
            <person name="Lindblad-Toh K."/>
        </authorList>
    </citation>
    <scope>NUCLEOTIDE SEQUENCE [LARGE SCALE GENOMIC DNA]</scope>
    <source>
        <strain evidence="15">JBL SC #1</strain>
    </source>
</reference>
<dbReference type="Bgee" id="ENSACAG00000022991">
    <property type="expression patterns" value="Expressed in adrenal gland and 6 other cell types or tissues"/>
</dbReference>
<evidence type="ECO:0000259" key="14">
    <source>
        <dbReference type="PROSITE" id="PS50923"/>
    </source>
</evidence>
<dbReference type="HOGENOM" id="CLU_675359_0_0_1"/>
<evidence type="ECO:0008006" key="17">
    <source>
        <dbReference type="Google" id="ProtNLM"/>
    </source>
</evidence>
<dbReference type="SUPFAM" id="SSF49265">
    <property type="entry name" value="Fibronectin type III"/>
    <property type="match status" value="1"/>
</dbReference>
<dbReference type="InParanoid" id="H9GQR4"/>
<evidence type="ECO:0000256" key="8">
    <source>
        <dbReference type="ARBA" id="ARBA00023180"/>
    </source>
</evidence>
<dbReference type="STRING" id="28377.ENSACAP00000018358"/>
<evidence type="ECO:0000256" key="2">
    <source>
        <dbReference type="ARBA" id="ARBA00022692"/>
    </source>
</evidence>
<keyword evidence="4" id="KW-0677">Repeat</keyword>
<evidence type="ECO:0000313" key="15">
    <source>
        <dbReference type="Ensembl" id="ENSACAP00000018358.2"/>
    </source>
</evidence>
<dbReference type="AlphaFoldDB" id="H9GQR4"/>
<dbReference type="PANTHER" id="PTHR24051">
    <property type="entry name" value="SUSHI DOMAIN-CONTAINING PROTEIN 1"/>
    <property type="match status" value="1"/>
</dbReference>
<evidence type="ECO:0000256" key="9">
    <source>
        <dbReference type="PROSITE-ProRule" id="PRU00302"/>
    </source>
</evidence>
<protein>
    <recommendedName>
        <fullName evidence="17">Fibronectin type-III domain-containing protein</fullName>
    </recommendedName>
</protein>
<dbReference type="InterPro" id="IPR051622">
    <property type="entry name" value="R-tyr_protein_phosphatases"/>
</dbReference>
<proteinExistence type="predicted"/>
<sequence>MGPVLVLAPSALLALVLMLLVPGSAGGESAEPPNQQEPLPEPPKCKVTGSLLKFAGFSPDKKEFYVNETASVSCQKIKEREVYEAVCVAEGEGAAWDLSRVPCLRCQELKAWDGRLDWTPRALTFAPGETLSLTCAEGFRPVPESVRCVEKTNRFGWNVTPVCQAEEGSSVPPPWTSPEPGPPLTTPGGSCSRAEWPPSISADEPYNKETFAIGEWVWVSCRSEQYVGRRSRIACIKKDGHPEWDTSGLQCVEKPRVSKEDLQASASSIRLRWGCSPPGPCPGWTFQGSCQLNRSPHESCKRHRWRRLSTSTQNQTLHCDGLAPSSSYHVIVYGVHAKVDRQVLYEEDILTQDGVPDAPERGSLDLSSRVLRWRPPSPCKGAILGYQVNVTGRRAYNTTFLEEEQVRVNDSVTEFQKEPWRPGTNYTVTVQALTAAGAGQELRWEMETGIAEPFIPPGARALEVHNISASDGTVFLRLEPLPDLHGPIREYQLFVAPHPEPAPNASACPSLQLRPFDPTDDKTYAAAVIPASNLTRPMGFVVGDGRDRHGLFNAPLHEGRNYTVLLRVVSRWNQEETSSCVAYDFSMGRAHLAGEGEGEGGGVLWPLPLLLTCLLLTLALALLLLLGLLMARSVLGGGGGGKG</sequence>
<comment type="subcellular location">
    <subcellularLocation>
        <location evidence="1">Membrane</location>
        <topology evidence="1">Single-pass type I membrane protein</topology>
    </subcellularLocation>
</comment>
<dbReference type="InterPro" id="IPR013783">
    <property type="entry name" value="Ig-like_fold"/>
</dbReference>
<dbReference type="PANTHER" id="PTHR24051:SF6">
    <property type="entry name" value="FIBRONECTIN TYPE-III DOMAIN-CONTAINING PROTEIN-RELATED"/>
    <property type="match status" value="1"/>
</dbReference>
<evidence type="ECO:0000259" key="13">
    <source>
        <dbReference type="PROSITE" id="PS50853"/>
    </source>
</evidence>
<dbReference type="Pfam" id="PF00041">
    <property type="entry name" value="fn3"/>
    <property type="match status" value="1"/>
</dbReference>
<dbReference type="Gene3D" id="2.60.40.10">
    <property type="entry name" value="Immunoglobulins"/>
    <property type="match status" value="1"/>
</dbReference>
<organism evidence="15 16">
    <name type="scientific">Anolis carolinensis</name>
    <name type="common">Green anole</name>
    <name type="synonym">American chameleon</name>
    <dbReference type="NCBI Taxonomy" id="28377"/>
    <lineage>
        <taxon>Eukaryota</taxon>
        <taxon>Metazoa</taxon>
        <taxon>Chordata</taxon>
        <taxon>Craniata</taxon>
        <taxon>Vertebrata</taxon>
        <taxon>Euteleostomi</taxon>
        <taxon>Lepidosauria</taxon>
        <taxon>Squamata</taxon>
        <taxon>Bifurcata</taxon>
        <taxon>Unidentata</taxon>
        <taxon>Episquamata</taxon>
        <taxon>Toxicofera</taxon>
        <taxon>Iguania</taxon>
        <taxon>Dactyloidae</taxon>
        <taxon>Anolis</taxon>
    </lineage>
</organism>
<reference evidence="15" key="3">
    <citation type="submission" date="2025-09" db="UniProtKB">
        <authorList>
            <consortium name="Ensembl"/>
        </authorList>
    </citation>
    <scope>IDENTIFICATION</scope>
</reference>
<name>H9GQR4_ANOCA</name>
<evidence type="ECO:0000256" key="6">
    <source>
        <dbReference type="ARBA" id="ARBA00023136"/>
    </source>
</evidence>
<feature type="chain" id="PRO_5032467270" description="Fibronectin type-III domain-containing protein" evidence="12">
    <location>
        <begin position="27"/>
        <end position="643"/>
    </location>
</feature>
<reference evidence="15" key="2">
    <citation type="submission" date="2025-08" db="UniProtKB">
        <authorList>
            <consortium name="Ensembl"/>
        </authorList>
    </citation>
    <scope>IDENTIFICATION</scope>
</reference>
<comment type="caution">
    <text evidence="9">Lacks conserved residue(s) required for the propagation of feature annotation.</text>
</comment>
<keyword evidence="5 11" id="KW-1133">Transmembrane helix</keyword>
<evidence type="ECO:0000256" key="10">
    <source>
        <dbReference type="SAM" id="MobiDB-lite"/>
    </source>
</evidence>
<keyword evidence="16" id="KW-1185">Reference proteome</keyword>
<dbReference type="InterPro" id="IPR057598">
    <property type="entry name" value="Fn3_PTPRU"/>
</dbReference>
<evidence type="ECO:0000313" key="16">
    <source>
        <dbReference type="Proteomes" id="UP000001646"/>
    </source>
</evidence>
<dbReference type="PROSITE" id="PS50923">
    <property type="entry name" value="SUSHI"/>
    <property type="match status" value="1"/>
</dbReference>
<evidence type="ECO:0000256" key="12">
    <source>
        <dbReference type="SAM" id="SignalP"/>
    </source>
</evidence>
<dbReference type="SMART" id="SM00060">
    <property type="entry name" value="FN3"/>
    <property type="match status" value="3"/>
</dbReference>
<evidence type="ECO:0000256" key="5">
    <source>
        <dbReference type="ARBA" id="ARBA00022989"/>
    </source>
</evidence>
<evidence type="ECO:0000256" key="4">
    <source>
        <dbReference type="ARBA" id="ARBA00022737"/>
    </source>
</evidence>
<feature type="domain" description="Sushi" evidence="14">
    <location>
        <begin position="104"/>
        <end position="165"/>
    </location>
</feature>
<feature type="transmembrane region" description="Helical" evidence="11">
    <location>
        <begin position="605"/>
        <end position="629"/>
    </location>
</feature>
<feature type="region of interest" description="Disordered" evidence="10">
    <location>
        <begin position="166"/>
        <end position="196"/>
    </location>
</feature>
<accession>H9GQR4</accession>
<keyword evidence="3 12" id="KW-0732">Signal</keyword>
<dbReference type="GO" id="GO:0016020">
    <property type="term" value="C:membrane"/>
    <property type="evidence" value="ECO:0007669"/>
    <property type="project" value="UniProtKB-SubCell"/>
</dbReference>
<dbReference type="PROSITE" id="PS50853">
    <property type="entry name" value="FN3"/>
    <property type="match status" value="1"/>
</dbReference>
<keyword evidence="2 11" id="KW-0812">Transmembrane</keyword>
<dbReference type="InterPro" id="IPR003961">
    <property type="entry name" value="FN3_dom"/>
</dbReference>
<keyword evidence="7" id="KW-1015">Disulfide bond</keyword>
<keyword evidence="6 11" id="KW-0472">Membrane</keyword>
<dbReference type="Ensembl" id="ENSACAT00000028473.2">
    <property type="protein sequence ID" value="ENSACAP00000018358.2"/>
    <property type="gene ID" value="ENSACAG00000022991.2"/>
</dbReference>
<evidence type="ECO:0000256" key="11">
    <source>
        <dbReference type="SAM" id="Phobius"/>
    </source>
</evidence>
<feature type="compositionally biased region" description="Pro residues" evidence="10">
    <location>
        <begin position="171"/>
        <end position="185"/>
    </location>
</feature>